<dbReference type="AlphaFoldDB" id="A0AAV0TQM1"/>
<sequence length="181" mass="19347">MHVKSFLVFCAAAVAFTSAANPPVQQEDLNTPVPESYRCSLAGGCGGKGPKDEAASATCYKKDPRITQYIQCCREQCPEKSIKPEYTCRAAGTECNNRDESVSVFCRASSTNWADLSVCCESQCAGSEVPASYVCPNVGYTCKGSDDVAALACHSRHKSVKGFTECCSQTCSPIPSFVRGH</sequence>
<protein>
    <recommendedName>
        <fullName evidence="4">Cysteine-rich protein</fullName>
    </recommendedName>
</protein>
<feature type="signal peptide" evidence="1">
    <location>
        <begin position="1"/>
        <end position="19"/>
    </location>
</feature>
<feature type="chain" id="PRO_5043516367" description="Cysteine-rich protein" evidence="1">
    <location>
        <begin position="20"/>
        <end position="181"/>
    </location>
</feature>
<dbReference type="EMBL" id="CANTFL010000627">
    <property type="protein sequence ID" value="CAI5725868.1"/>
    <property type="molecule type" value="Genomic_DNA"/>
</dbReference>
<proteinExistence type="predicted"/>
<keyword evidence="1" id="KW-0732">Signal</keyword>
<organism evidence="2 3">
    <name type="scientific">Hyaloperonospora brassicae</name>
    <name type="common">Brassica downy mildew</name>
    <name type="synonym">Peronospora brassicae</name>
    <dbReference type="NCBI Taxonomy" id="162125"/>
    <lineage>
        <taxon>Eukaryota</taxon>
        <taxon>Sar</taxon>
        <taxon>Stramenopiles</taxon>
        <taxon>Oomycota</taxon>
        <taxon>Peronosporomycetes</taxon>
        <taxon>Peronosporales</taxon>
        <taxon>Peronosporaceae</taxon>
        <taxon>Hyaloperonospora</taxon>
    </lineage>
</organism>
<reference evidence="2" key="1">
    <citation type="submission" date="2022-12" db="EMBL/GenBank/DDBJ databases">
        <authorList>
            <person name="Webb A."/>
        </authorList>
    </citation>
    <scope>NUCLEOTIDE SEQUENCE</scope>
    <source>
        <strain evidence="2">Hp1</strain>
    </source>
</reference>
<name>A0AAV0TQM1_HYABA</name>
<dbReference type="Proteomes" id="UP001162031">
    <property type="component" value="Unassembled WGS sequence"/>
</dbReference>
<comment type="caution">
    <text evidence="2">The sequence shown here is derived from an EMBL/GenBank/DDBJ whole genome shotgun (WGS) entry which is preliminary data.</text>
</comment>
<evidence type="ECO:0000313" key="3">
    <source>
        <dbReference type="Proteomes" id="UP001162031"/>
    </source>
</evidence>
<accession>A0AAV0TQM1</accession>
<evidence type="ECO:0000256" key="1">
    <source>
        <dbReference type="SAM" id="SignalP"/>
    </source>
</evidence>
<gene>
    <name evidence="2" type="ORF">HBR001_LOCUS3707</name>
</gene>
<evidence type="ECO:0000313" key="2">
    <source>
        <dbReference type="EMBL" id="CAI5725868.1"/>
    </source>
</evidence>
<keyword evidence="3" id="KW-1185">Reference proteome</keyword>
<evidence type="ECO:0008006" key="4">
    <source>
        <dbReference type="Google" id="ProtNLM"/>
    </source>
</evidence>